<name>F6TI62_CIOIN</name>
<dbReference type="AlphaFoldDB" id="F6TI62"/>
<dbReference type="InParanoid" id="F6TI62"/>
<proteinExistence type="predicted"/>
<evidence type="ECO:0000256" key="1">
    <source>
        <dbReference type="SAM" id="MobiDB-lite"/>
    </source>
</evidence>
<feature type="region of interest" description="Disordered" evidence="1">
    <location>
        <begin position="115"/>
        <end position="149"/>
    </location>
</feature>
<feature type="compositionally biased region" description="Low complexity" evidence="1">
    <location>
        <begin position="191"/>
        <end position="203"/>
    </location>
</feature>
<reference evidence="2" key="4">
    <citation type="submission" date="2025-09" db="UniProtKB">
        <authorList>
            <consortium name="Ensembl"/>
        </authorList>
    </citation>
    <scope>IDENTIFICATION</scope>
</reference>
<evidence type="ECO:0000313" key="3">
    <source>
        <dbReference type="Proteomes" id="UP000008144"/>
    </source>
</evidence>
<keyword evidence="3" id="KW-1185">Reference proteome</keyword>
<reference evidence="2" key="2">
    <citation type="journal article" date="2008" name="Genome Biol.">
        <title>Improved genome assembly and evidence-based global gene model set for the chordate Ciona intestinalis: new insight into intron and operon populations.</title>
        <authorList>
            <person name="Satou Y."/>
            <person name="Mineta K."/>
            <person name="Ogasawara M."/>
            <person name="Sasakura Y."/>
            <person name="Shoguchi E."/>
            <person name="Ueno K."/>
            <person name="Yamada L."/>
            <person name="Matsumoto J."/>
            <person name="Wasserscheid J."/>
            <person name="Dewar K."/>
            <person name="Wiley G.B."/>
            <person name="Macmil S.L."/>
            <person name="Roe B.A."/>
            <person name="Zeller R.W."/>
            <person name="Hastings K.E."/>
            <person name="Lemaire P."/>
            <person name="Lindquist E."/>
            <person name="Endo T."/>
            <person name="Hotta K."/>
            <person name="Inaba K."/>
        </authorList>
    </citation>
    <scope>NUCLEOTIDE SEQUENCE [LARGE SCALE GENOMIC DNA]</scope>
    <source>
        <strain evidence="2">wild type</strain>
    </source>
</reference>
<reference evidence="2" key="3">
    <citation type="submission" date="2025-08" db="UniProtKB">
        <authorList>
            <consortium name="Ensembl"/>
        </authorList>
    </citation>
    <scope>IDENTIFICATION</scope>
</reference>
<feature type="compositionally biased region" description="Basic and acidic residues" evidence="1">
    <location>
        <begin position="122"/>
        <end position="132"/>
    </location>
</feature>
<feature type="region of interest" description="Disordered" evidence="1">
    <location>
        <begin position="168"/>
        <end position="250"/>
    </location>
</feature>
<feature type="region of interest" description="Disordered" evidence="1">
    <location>
        <begin position="30"/>
        <end position="56"/>
    </location>
</feature>
<dbReference type="HOGENOM" id="CLU_1111065_0_0_1"/>
<feature type="compositionally biased region" description="Pro residues" evidence="1">
    <location>
        <begin position="177"/>
        <end position="188"/>
    </location>
</feature>
<feature type="compositionally biased region" description="Polar residues" evidence="1">
    <location>
        <begin position="30"/>
        <end position="44"/>
    </location>
</feature>
<evidence type="ECO:0000313" key="2">
    <source>
        <dbReference type="Ensembl" id="ENSCINP00000002918.3"/>
    </source>
</evidence>
<organism evidence="2 3">
    <name type="scientific">Ciona intestinalis</name>
    <name type="common">Transparent sea squirt</name>
    <name type="synonym">Ascidia intestinalis</name>
    <dbReference type="NCBI Taxonomy" id="7719"/>
    <lineage>
        <taxon>Eukaryota</taxon>
        <taxon>Metazoa</taxon>
        <taxon>Chordata</taxon>
        <taxon>Tunicata</taxon>
        <taxon>Ascidiacea</taxon>
        <taxon>Phlebobranchia</taxon>
        <taxon>Cionidae</taxon>
        <taxon>Ciona</taxon>
    </lineage>
</organism>
<dbReference type="Ensembl" id="ENSCINT00000002918.3">
    <property type="protein sequence ID" value="ENSCINP00000002918.3"/>
    <property type="gene ID" value="ENSCING00000001482.3"/>
</dbReference>
<sequence length="250" mass="27373">MTAPAATNQSQDPLTVAGLTKESTVRMWNTDSSLSKNVNTPRLTQQDKRSTPGAFNIQPVSEMPRIMEMDVTKFHFNTNNIHAYIPTENANKLGNDRLENMAVLNLRSYTSVPRNGSFVSTKIDRTKSESTPDYKSSAPPTTPAFFSSIGNERTASELRILSEEEKLLEEEDLSSTPPLPKPPLPPIPTGRSSRSSMTSAASSKDMGRGLPFSPSRSVPEMSVLIERTDSTETPPISARKDMATSPVIQT</sequence>
<accession>F6TI62</accession>
<protein>
    <submittedName>
        <fullName evidence="2">Uncharacterized protein</fullName>
    </submittedName>
</protein>
<dbReference type="Proteomes" id="UP000008144">
    <property type="component" value="Chromosome 4"/>
</dbReference>
<dbReference type="EMBL" id="EAAA01001960">
    <property type="status" value="NOT_ANNOTATED_CDS"/>
    <property type="molecule type" value="Genomic_DNA"/>
</dbReference>
<reference evidence="3" key="1">
    <citation type="journal article" date="2002" name="Science">
        <title>The draft genome of Ciona intestinalis: insights into chordate and vertebrate origins.</title>
        <authorList>
            <person name="Dehal P."/>
            <person name="Satou Y."/>
            <person name="Campbell R.K."/>
            <person name="Chapman J."/>
            <person name="Degnan B."/>
            <person name="De Tomaso A."/>
            <person name="Davidson B."/>
            <person name="Di Gregorio A."/>
            <person name="Gelpke M."/>
            <person name="Goodstein D.M."/>
            <person name="Harafuji N."/>
            <person name="Hastings K.E."/>
            <person name="Ho I."/>
            <person name="Hotta K."/>
            <person name="Huang W."/>
            <person name="Kawashima T."/>
            <person name="Lemaire P."/>
            <person name="Martinez D."/>
            <person name="Meinertzhagen I.A."/>
            <person name="Necula S."/>
            <person name="Nonaka M."/>
            <person name="Putnam N."/>
            <person name="Rash S."/>
            <person name="Saiga H."/>
            <person name="Satake M."/>
            <person name="Terry A."/>
            <person name="Yamada L."/>
            <person name="Wang H.G."/>
            <person name="Awazu S."/>
            <person name="Azumi K."/>
            <person name="Boore J."/>
            <person name="Branno M."/>
            <person name="Chin-Bow S."/>
            <person name="DeSantis R."/>
            <person name="Doyle S."/>
            <person name="Francino P."/>
            <person name="Keys D.N."/>
            <person name="Haga S."/>
            <person name="Hayashi H."/>
            <person name="Hino K."/>
            <person name="Imai K.S."/>
            <person name="Inaba K."/>
            <person name="Kano S."/>
            <person name="Kobayashi K."/>
            <person name="Kobayashi M."/>
            <person name="Lee B.I."/>
            <person name="Makabe K.W."/>
            <person name="Manohar C."/>
            <person name="Matassi G."/>
            <person name="Medina M."/>
            <person name="Mochizuki Y."/>
            <person name="Mount S."/>
            <person name="Morishita T."/>
            <person name="Miura S."/>
            <person name="Nakayama A."/>
            <person name="Nishizaka S."/>
            <person name="Nomoto H."/>
            <person name="Ohta F."/>
            <person name="Oishi K."/>
            <person name="Rigoutsos I."/>
            <person name="Sano M."/>
            <person name="Sasaki A."/>
            <person name="Sasakura Y."/>
            <person name="Shoguchi E."/>
            <person name="Shin-i T."/>
            <person name="Spagnuolo A."/>
            <person name="Stainier D."/>
            <person name="Suzuki M.M."/>
            <person name="Tassy O."/>
            <person name="Takatori N."/>
            <person name="Tokuoka M."/>
            <person name="Yagi K."/>
            <person name="Yoshizaki F."/>
            <person name="Wada S."/>
            <person name="Zhang C."/>
            <person name="Hyatt P.D."/>
            <person name="Larimer F."/>
            <person name="Detter C."/>
            <person name="Doggett N."/>
            <person name="Glavina T."/>
            <person name="Hawkins T."/>
            <person name="Richardson P."/>
            <person name="Lucas S."/>
            <person name="Kohara Y."/>
            <person name="Levine M."/>
            <person name="Satoh N."/>
            <person name="Rokhsar D.S."/>
        </authorList>
    </citation>
    <scope>NUCLEOTIDE SEQUENCE [LARGE SCALE GENOMIC DNA]</scope>
</reference>
<dbReference type="EMBL" id="EAAA01001961">
    <property type="status" value="NOT_ANNOTATED_CDS"/>
    <property type="molecule type" value="Genomic_DNA"/>
</dbReference>